<evidence type="ECO:0000256" key="5">
    <source>
        <dbReference type="ARBA" id="ARBA00022692"/>
    </source>
</evidence>
<sequence>MGLSLTFFTFRHLVCFSFLIFHLAIAHFISSTQPLCHHHERSALLSFKESLVINLTASSDPSAYPKVASWKLDEKDRDCCSWDGVKCNEDTGHVVELDLASSCLYGSINSTSSLFQLVHLQRLSLFDNNFNFSEIPSEILNFSRLTHLNLSWSYFSGQIPAELLELSNLEVLDLSFNNFDNFYLKLQKPGLATLVENLTNLKALDLINVDISSTVPHTLANLSSLRFLSLSGCGLQGEFPQEIFQLPNLQFLGVMINPNLTGYLPQFQKSSPLEDLRLSTTRFSGKIPDSIENLESLSYLDISDCSFIGKIPSSLGNLTKLEYLSLSGGNGFSNELPTSIGNLASLKTLEISSFNFSGTLQASLGNLTQLDSLTISDSNFSGPMSSSLSWLANLNQLTSLKFPYCNLNNEILFAISNLTQLTSLDLVYNQLTGPIPFGISNLTQLTALYLRNNQLTGPIPYSLMKLKKLSFLFLGFNHLSGRIPVEISNLTQLQHLQLSSNQLEGSVPSSIFELRNLEGLELSFNNLSGTVDLNMFLLSFKRLRILNLSSNKMSLLTRTTSSTNMQKFEIIGLKSCNLSEFPSFLHNQDKLMSLDLSSNKIDGKIPEWLFSAGTNSLEYLNLSYNLLMDFEHNLRILPWNNLGALDLRFNKLQGPLPIPSASIFSYLISNNQLTGEIPPSICSLNGLHALDLSYNNLSGMLPECLGNFSVALSVLKLQSNNFQGSIPQTFMKGTNLAMIDLSNNSLRGRIPKSLANCVKLKFVHLGNNRITDVFPSWLGTLPELELLILKSNKFHGEIKEPRTDFDFSKLRIIDLSHNRFGGNLPSKYFDCWNSMKYVNASNLTYMHDTLRPSSYPPSTYFGFFDYSLTMSNKGTELEYEKLSNLITAIILSNNSFVGEIPTSIANLKGLRNLDLSNNNLQGRIPLSLSNLTAIESMDLSSNMLSGNIPQQLSELTSLEFFDVSDNLLTGPIPRGKQFDTFGKSSFDGNPGLCGGPLSKKCDNSEASPPEEDPHSESVFAFGWKTVVIGYASGTIIGVILGHIFSTRKYEWLAKTFHLQPKANGRRRRVERHRQQILPLRSVLLQFKQSLTVVQCSFDDYPSAYSKVESWNQEEENRDCCLWDGIKCNKDTNHVIRLDLTSSCPYGSINSSSSLFQLLQIPSLANLAEKLANLKVLHLGQVDTASTQSLTVVQCSFDDYPSAYPKVASWSQEEENRDCCLWDGIKCNEDNGHVIRLDLTSSCLYGSINSSSSLFQLVHLEWLVLSNNHFNFSEIPSEIKNLSRLTALSNPSFFGQIPAELLELSDLESLDLSFNNFHLKLQGPSLANLAEKLANLKVLHLGQVNTASTVPYALAN</sequence>
<dbReference type="Pfam" id="PF00560">
    <property type="entry name" value="LRR_1"/>
    <property type="match status" value="6"/>
</dbReference>
<keyword evidence="8" id="KW-1133">Transmembrane helix</keyword>
<evidence type="ECO:0000313" key="16">
    <source>
        <dbReference type="Proteomes" id="UP001428341"/>
    </source>
</evidence>
<evidence type="ECO:0000256" key="6">
    <source>
        <dbReference type="ARBA" id="ARBA00022729"/>
    </source>
</evidence>
<dbReference type="InterPro" id="IPR046956">
    <property type="entry name" value="RLP23-like"/>
</dbReference>
<dbReference type="FunFam" id="3.80.10.10:FF:000095">
    <property type="entry name" value="LRR receptor-like serine/threonine-protein kinase GSO1"/>
    <property type="match status" value="2"/>
</dbReference>
<comment type="similarity">
    <text evidence="2">Belongs to the RLP family.</text>
</comment>
<evidence type="ECO:0000256" key="8">
    <source>
        <dbReference type="ARBA" id="ARBA00022989"/>
    </source>
</evidence>
<keyword evidence="11" id="KW-0325">Glycoprotein</keyword>
<dbReference type="SMART" id="SM00369">
    <property type="entry name" value="LRR_TYP"/>
    <property type="match status" value="11"/>
</dbReference>
<dbReference type="InterPro" id="IPR032675">
    <property type="entry name" value="LRR_dom_sf"/>
</dbReference>
<reference evidence="15 16" key="1">
    <citation type="submission" date="2024-05" db="EMBL/GenBank/DDBJ databases">
        <title>Haplotype-resolved chromosome-level genome assembly of Huyou (Citrus changshanensis).</title>
        <authorList>
            <person name="Miao C."/>
            <person name="Chen W."/>
            <person name="Wu Y."/>
            <person name="Wang L."/>
            <person name="Zhao S."/>
            <person name="Grierson D."/>
            <person name="Xu C."/>
            <person name="Chen K."/>
        </authorList>
    </citation>
    <scope>NUCLEOTIDE SEQUENCE [LARGE SCALE GENOMIC DNA]</scope>
    <source>
        <strain evidence="15">01-14</strain>
        <tissue evidence="15">Leaf</tissue>
    </source>
</reference>
<dbReference type="SMART" id="SM00365">
    <property type="entry name" value="LRR_SD22"/>
    <property type="match status" value="8"/>
</dbReference>
<protein>
    <recommendedName>
        <fullName evidence="17">Leucine-rich repeat-containing N-terminal plant-type domain-containing protein</fullName>
    </recommendedName>
</protein>
<evidence type="ECO:0000256" key="9">
    <source>
        <dbReference type="ARBA" id="ARBA00023136"/>
    </source>
</evidence>
<feature type="chain" id="PRO_5042810645" description="Leucine-rich repeat-containing N-terminal plant-type domain-containing protein" evidence="12">
    <location>
        <begin position="27"/>
        <end position="1355"/>
    </location>
</feature>
<comment type="caution">
    <text evidence="15">The sequence shown here is derived from an EMBL/GenBank/DDBJ whole genome shotgun (WGS) entry which is preliminary data.</text>
</comment>
<keyword evidence="5" id="KW-0812">Transmembrane</keyword>
<dbReference type="Pfam" id="PF13855">
    <property type="entry name" value="LRR_8"/>
    <property type="match status" value="1"/>
</dbReference>
<feature type="signal peptide" evidence="12">
    <location>
        <begin position="1"/>
        <end position="26"/>
    </location>
</feature>
<evidence type="ECO:0000256" key="10">
    <source>
        <dbReference type="ARBA" id="ARBA00023170"/>
    </source>
</evidence>
<evidence type="ECO:0000256" key="11">
    <source>
        <dbReference type="ARBA" id="ARBA00023180"/>
    </source>
</evidence>
<dbReference type="PROSITE" id="PS51450">
    <property type="entry name" value="LRR"/>
    <property type="match status" value="2"/>
</dbReference>
<dbReference type="Pfam" id="PF23598">
    <property type="entry name" value="LRR_14"/>
    <property type="match status" value="2"/>
</dbReference>
<proteinExistence type="inferred from homology"/>
<keyword evidence="10" id="KW-0675">Receptor</keyword>
<evidence type="ECO:0000256" key="1">
    <source>
        <dbReference type="ARBA" id="ARBA00004251"/>
    </source>
</evidence>
<keyword evidence="4" id="KW-0433">Leucine-rich repeat</keyword>
<evidence type="ECO:0000259" key="14">
    <source>
        <dbReference type="Pfam" id="PF23598"/>
    </source>
</evidence>
<dbReference type="Gene3D" id="3.80.10.10">
    <property type="entry name" value="Ribonuclease Inhibitor"/>
    <property type="match status" value="9"/>
</dbReference>
<evidence type="ECO:0008006" key="17">
    <source>
        <dbReference type="Google" id="ProtNLM"/>
    </source>
</evidence>
<feature type="domain" description="Leucine-rich repeat-containing N-terminal plant-type" evidence="13">
    <location>
        <begin position="38"/>
        <end position="88"/>
    </location>
</feature>
<dbReference type="FunFam" id="3.80.10.10:FF:000111">
    <property type="entry name" value="LRR receptor-like serine/threonine-protein kinase ERECTA"/>
    <property type="match status" value="1"/>
</dbReference>
<dbReference type="Proteomes" id="UP001428341">
    <property type="component" value="Unassembled WGS sequence"/>
</dbReference>
<evidence type="ECO:0000259" key="13">
    <source>
        <dbReference type="Pfam" id="PF08263"/>
    </source>
</evidence>
<dbReference type="InterPro" id="IPR001611">
    <property type="entry name" value="Leu-rich_rpt"/>
</dbReference>
<comment type="subcellular location">
    <subcellularLocation>
        <location evidence="1">Cell membrane</location>
        <topology evidence="1">Single-pass type I membrane protein</topology>
    </subcellularLocation>
</comment>
<dbReference type="InterPro" id="IPR055414">
    <property type="entry name" value="LRR_R13L4/SHOC2-like"/>
</dbReference>
<dbReference type="SUPFAM" id="SSF52058">
    <property type="entry name" value="L domain-like"/>
    <property type="match status" value="4"/>
</dbReference>
<dbReference type="PRINTS" id="PR00019">
    <property type="entry name" value="LEURICHRPT"/>
</dbReference>
<dbReference type="Pfam" id="PF08263">
    <property type="entry name" value="LRRNT_2"/>
    <property type="match status" value="3"/>
</dbReference>
<keyword evidence="16" id="KW-1185">Reference proteome</keyword>
<name>A0AAP0QTF6_9ROSI</name>
<keyword evidence="7" id="KW-0677">Repeat</keyword>
<dbReference type="PANTHER" id="PTHR48061:SF36">
    <property type="entry name" value="RECEPTOR-LIKE PROTEIN 12"/>
    <property type="match status" value="1"/>
</dbReference>
<dbReference type="PANTHER" id="PTHR48061">
    <property type="entry name" value="LEUCINE-RICH REPEAT RECEPTOR PROTEIN KINASE EMS1-LIKE-RELATED"/>
    <property type="match status" value="1"/>
</dbReference>
<feature type="domain" description="Disease resistance R13L4/SHOC-2-like LRR" evidence="14">
    <location>
        <begin position="272"/>
        <end position="402"/>
    </location>
</feature>
<evidence type="ECO:0000256" key="2">
    <source>
        <dbReference type="ARBA" id="ARBA00009592"/>
    </source>
</evidence>
<evidence type="ECO:0000313" key="15">
    <source>
        <dbReference type="EMBL" id="KAK9222670.1"/>
    </source>
</evidence>
<evidence type="ECO:0000256" key="3">
    <source>
        <dbReference type="ARBA" id="ARBA00022475"/>
    </source>
</evidence>
<feature type="domain" description="Disease resistance R13L4/SHOC-2-like LRR" evidence="14">
    <location>
        <begin position="404"/>
        <end position="595"/>
    </location>
</feature>
<dbReference type="EMBL" id="JBCGBO010000002">
    <property type="protein sequence ID" value="KAK9222670.1"/>
    <property type="molecule type" value="Genomic_DNA"/>
</dbReference>
<evidence type="ECO:0000256" key="7">
    <source>
        <dbReference type="ARBA" id="ARBA00022737"/>
    </source>
</evidence>
<keyword evidence="9" id="KW-0472">Membrane</keyword>
<gene>
    <name evidence="15" type="ORF">WN944_011106</name>
</gene>
<keyword evidence="3" id="KW-1003">Cell membrane</keyword>
<dbReference type="InterPro" id="IPR013210">
    <property type="entry name" value="LRR_N_plant-typ"/>
</dbReference>
<dbReference type="InterPro" id="IPR003591">
    <property type="entry name" value="Leu-rich_rpt_typical-subtyp"/>
</dbReference>
<organism evidence="15 16">
    <name type="scientific">Citrus x changshan-huyou</name>
    <dbReference type="NCBI Taxonomy" id="2935761"/>
    <lineage>
        <taxon>Eukaryota</taxon>
        <taxon>Viridiplantae</taxon>
        <taxon>Streptophyta</taxon>
        <taxon>Embryophyta</taxon>
        <taxon>Tracheophyta</taxon>
        <taxon>Spermatophyta</taxon>
        <taxon>Magnoliopsida</taxon>
        <taxon>eudicotyledons</taxon>
        <taxon>Gunneridae</taxon>
        <taxon>Pentapetalae</taxon>
        <taxon>rosids</taxon>
        <taxon>malvids</taxon>
        <taxon>Sapindales</taxon>
        <taxon>Rutaceae</taxon>
        <taxon>Aurantioideae</taxon>
        <taxon>Citrus</taxon>
    </lineage>
</organism>
<accession>A0AAP0QTF6</accession>
<dbReference type="GO" id="GO:0005886">
    <property type="term" value="C:plasma membrane"/>
    <property type="evidence" value="ECO:0007669"/>
    <property type="project" value="UniProtKB-SubCell"/>
</dbReference>
<evidence type="ECO:0000256" key="4">
    <source>
        <dbReference type="ARBA" id="ARBA00022614"/>
    </source>
</evidence>
<keyword evidence="6 12" id="KW-0732">Signal</keyword>
<feature type="domain" description="Leucine-rich repeat-containing N-terminal plant-type" evidence="13">
    <location>
        <begin position="1081"/>
        <end position="1128"/>
    </location>
</feature>
<dbReference type="FunFam" id="3.80.10.10:FF:000383">
    <property type="entry name" value="Leucine-rich repeat receptor protein kinase EMS1"/>
    <property type="match status" value="1"/>
</dbReference>
<feature type="domain" description="Leucine-rich repeat-containing N-terminal plant-type" evidence="13">
    <location>
        <begin position="1202"/>
        <end position="1227"/>
    </location>
</feature>
<evidence type="ECO:0000256" key="12">
    <source>
        <dbReference type="SAM" id="SignalP"/>
    </source>
</evidence>